<accession>A0A418VWY5</accession>
<protein>
    <submittedName>
        <fullName evidence="2">Tail fiber protein</fullName>
    </submittedName>
</protein>
<dbReference type="Proteomes" id="UP000283458">
    <property type="component" value="Unassembled WGS sequence"/>
</dbReference>
<dbReference type="AlphaFoldDB" id="A0A418VWY5"/>
<dbReference type="Gene3D" id="3.90.1340.10">
    <property type="entry name" value="Phage tail collar domain"/>
    <property type="match status" value="1"/>
</dbReference>
<gene>
    <name evidence="2" type="ORF">D3877_16075</name>
</gene>
<dbReference type="Pfam" id="PF07484">
    <property type="entry name" value="Collar"/>
    <property type="match status" value="1"/>
</dbReference>
<evidence type="ECO:0000313" key="2">
    <source>
        <dbReference type="EMBL" id="RJF81645.1"/>
    </source>
</evidence>
<dbReference type="EMBL" id="QYUL01000002">
    <property type="protein sequence ID" value="RJF81645.1"/>
    <property type="molecule type" value="Genomic_DNA"/>
</dbReference>
<comment type="caution">
    <text evidence="2">The sequence shown here is derived from an EMBL/GenBank/DDBJ whole genome shotgun (WGS) entry which is preliminary data.</text>
</comment>
<evidence type="ECO:0000259" key="1">
    <source>
        <dbReference type="Pfam" id="PF07484"/>
    </source>
</evidence>
<sequence>MTAWSAGIMGSPFGRHDVTSSVDPSLFRTAPRLSALRQTLEIIRTELNALFSRSAVTPTGTLEVFAGDVTPPDRLVCDGRAVSRQTYVDLFGVIGTRWGAGDGATTFNLPNIPPRYRFAAGGSQTTPQPVLVTRQATDSEGNPLVVDGSPVMETVTVVIDLPLAKTVTTIKV</sequence>
<dbReference type="OrthoDB" id="9810174at2"/>
<evidence type="ECO:0000313" key="3">
    <source>
        <dbReference type="Proteomes" id="UP000283458"/>
    </source>
</evidence>
<dbReference type="InterPro" id="IPR011083">
    <property type="entry name" value="Phage_tail_collar_dom"/>
</dbReference>
<keyword evidence="3" id="KW-1185">Reference proteome</keyword>
<name>A0A418VWY5_9PROT</name>
<reference evidence="2 3" key="1">
    <citation type="submission" date="2018-09" db="EMBL/GenBank/DDBJ databases">
        <authorList>
            <person name="Zhu H."/>
        </authorList>
    </citation>
    <scope>NUCLEOTIDE SEQUENCE [LARGE SCALE GENOMIC DNA]</scope>
    <source>
        <strain evidence="2 3">K2W22B-5</strain>
    </source>
</reference>
<dbReference type="InterPro" id="IPR037053">
    <property type="entry name" value="Phage_tail_collar_dom_sf"/>
</dbReference>
<proteinExistence type="predicted"/>
<organism evidence="2 3">
    <name type="scientific">Azospirillum cavernae</name>
    <dbReference type="NCBI Taxonomy" id="2320860"/>
    <lineage>
        <taxon>Bacteria</taxon>
        <taxon>Pseudomonadati</taxon>
        <taxon>Pseudomonadota</taxon>
        <taxon>Alphaproteobacteria</taxon>
        <taxon>Rhodospirillales</taxon>
        <taxon>Azospirillaceae</taxon>
        <taxon>Azospirillum</taxon>
    </lineage>
</organism>
<feature type="domain" description="Phage tail collar" evidence="1">
    <location>
        <begin position="60"/>
        <end position="112"/>
    </location>
</feature>
<dbReference type="SUPFAM" id="SSF88874">
    <property type="entry name" value="Receptor-binding domain of short tail fibre protein gp12"/>
    <property type="match status" value="1"/>
</dbReference>